<sequence>MTELDINALTERIIGCAYNVSNTLGIGFVEKVYENAFAHELKKDGLHVLQQYPIRVQYDGINVGEFFADLLVHERVLVEIKAASALVPAHTAQGLNYLRATGLETCLLINFGKTRIEIRRLYPSPKMESSIINVYQILSSFISVHLW</sequence>
<dbReference type="Proteomes" id="UP000614469">
    <property type="component" value="Unassembled WGS sequence"/>
</dbReference>
<dbReference type="InterPro" id="IPR026350">
    <property type="entry name" value="GxxExxY"/>
</dbReference>
<dbReference type="Pfam" id="PF13366">
    <property type="entry name" value="PDDEXK_3"/>
    <property type="match status" value="1"/>
</dbReference>
<organism evidence="1 2">
    <name type="scientific">Candidatus Desulfolinea nitratireducens</name>
    <dbReference type="NCBI Taxonomy" id="2841698"/>
    <lineage>
        <taxon>Bacteria</taxon>
        <taxon>Bacillati</taxon>
        <taxon>Chloroflexota</taxon>
        <taxon>Anaerolineae</taxon>
        <taxon>Anaerolineales</taxon>
        <taxon>Anaerolineales incertae sedis</taxon>
        <taxon>Candidatus Desulfolinea</taxon>
    </lineage>
</organism>
<dbReference type="EMBL" id="JACNJN010000218">
    <property type="protein sequence ID" value="MBC8336984.1"/>
    <property type="molecule type" value="Genomic_DNA"/>
</dbReference>
<dbReference type="NCBIfam" id="TIGR04256">
    <property type="entry name" value="GxxExxY"/>
    <property type="match status" value="1"/>
</dbReference>
<accession>A0A8J6NT20</accession>
<comment type="caution">
    <text evidence="1">The sequence shown here is derived from an EMBL/GenBank/DDBJ whole genome shotgun (WGS) entry which is preliminary data.</text>
</comment>
<evidence type="ECO:0000313" key="1">
    <source>
        <dbReference type="EMBL" id="MBC8336984.1"/>
    </source>
</evidence>
<dbReference type="AlphaFoldDB" id="A0A8J6NT20"/>
<proteinExistence type="predicted"/>
<evidence type="ECO:0000313" key="2">
    <source>
        <dbReference type="Proteomes" id="UP000614469"/>
    </source>
</evidence>
<gene>
    <name evidence="1" type="ORF">H8E29_17145</name>
</gene>
<reference evidence="1 2" key="1">
    <citation type="submission" date="2020-08" db="EMBL/GenBank/DDBJ databases">
        <title>Bridging the membrane lipid divide: bacteria of the FCB group superphylum have the potential to synthesize archaeal ether lipids.</title>
        <authorList>
            <person name="Villanueva L."/>
            <person name="Von Meijenfeldt F.A.B."/>
            <person name="Westbye A.B."/>
            <person name="Yadav S."/>
            <person name="Hopmans E.C."/>
            <person name="Dutilh B.E."/>
            <person name="Sinninghe Damste J.S."/>
        </authorList>
    </citation>
    <scope>NUCLEOTIDE SEQUENCE [LARGE SCALE GENOMIC DNA]</scope>
    <source>
        <strain evidence="1">NIOZ-UU36</strain>
    </source>
</reference>
<protein>
    <submittedName>
        <fullName evidence="1">GxxExxY protein</fullName>
    </submittedName>
</protein>
<name>A0A8J6NT20_9CHLR</name>